<name>A0ABP1BVC1_9BRYO</name>
<proteinExistence type="predicted"/>
<dbReference type="PANTHER" id="PTHR46031">
    <property type="match status" value="1"/>
</dbReference>
<organism evidence="5 6">
    <name type="scientific">Sphagnum jensenii</name>
    <dbReference type="NCBI Taxonomy" id="128206"/>
    <lineage>
        <taxon>Eukaryota</taxon>
        <taxon>Viridiplantae</taxon>
        <taxon>Streptophyta</taxon>
        <taxon>Embryophyta</taxon>
        <taxon>Bryophyta</taxon>
        <taxon>Sphagnophytina</taxon>
        <taxon>Sphagnopsida</taxon>
        <taxon>Sphagnales</taxon>
        <taxon>Sphagnaceae</taxon>
        <taxon>Sphagnum</taxon>
    </lineage>
</organism>
<dbReference type="InterPro" id="IPR014720">
    <property type="entry name" value="dsRBD_dom"/>
</dbReference>
<feature type="domain" description="DRBM" evidence="4">
    <location>
        <begin position="79"/>
        <end position="146"/>
    </location>
</feature>
<keyword evidence="6" id="KW-1185">Reference proteome</keyword>
<dbReference type="Pfam" id="PF00035">
    <property type="entry name" value="dsrm"/>
    <property type="match status" value="1"/>
</dbReference>
<keyword evidence="1" id="KW-0677">Repeat</keyword>
<dbReference type="EMBL" id="OZ023708">
    <property type="protein sequence ID" value="CAK9880330.1"/>
    <property type="molecule type" value="Genomic_DNA"/>
</dbReference>
<gene>
    <name evidence="5" type="ORF">CSSPJE1EN2_LOCUS21782</name>
</gene>
<accession>A0ABP1BVC1</accession>
<dbReference type="PROSITE" id="PS50137">
    <property type="entry name" value="DS_RBD"/>
    <property type="match status" value="1"/>
</dbReference>
<dbReference type="Proteomes" id="UP001497522">
    <property type="component" value="Chromosome 7"/>
</dbReference>
<evidence type="ECO:0000259" key="4">
    <source>
        <dbReference type="PROSITE" id="PS50137"/>
    </source>
</evidence>
<evidence type="ECO:0000313" key="6">
    <source>
        <dbReference type="Proteomes" id="UP001497522"/>
    </source>
</evidence>
<evidence type="ECO:0000256" key="1">
    <source>
        <dbReference type="ARBA" id="ARBA00022737"/>
    </source>
</evidence>
<sequence length="331" mass="35554">MLHASKVFKSERLAFSQKIVDLSKSTVNLNGEVFESPNYCGTLRQAAHAAAEVVALNMLSRQGPFSVSCCTDPCKLLSFRVLSVQELVAGECTQRAGVSLSVYTTTRHGPWHLPVFKCTVRVAGLEFQGEAGKTKRQAEKNAAMAAAWLALKKLSNQGQPTTGLTETEVTEEQEQNLIAQALAAAFYKEGSIPSMQPLPQPSYLPIGVSIPPRIRVMSPRDQRQGTAGTIGQYHTRSWLPDMAFDQCLQQNQSHPSVGTRSVPSFRPGGVPPCTTSMVTLWDISSMSREALAVSRVVPSSLGSGLCTSGSSTCSELGNSLEGQTRSATTFG</sequence>
<dbReference type="Gene3D" id="3.30.160.20">
    <property type="match status" value="1"/>
</dbReference>
<evidence type="ECO:0000256" key="3">
    <source>
        <dbReference type="PROSITE-ProRule" id="PRU00266"/>
    </source>
</evidence>
<evidence type="ECO:0000313" key="5">
    <source>
        <dbReference type="EMBL" id="CAK9880330.1"/>
    </source>
</evidence>
<dbReference type="SMART" id="SM00358">
    <property type="entry name" value="DSRM"/>
    <property type="match status" value="1"/>
</dbReference>
<dbReference type="PANTHER" id="PTHR46031:SF26">
    <property type="entry name" value="DOUBLE-STRANDED RNA-BINDING PROTEIN 2"/>
    <property type="match status" value="1"/>
</dbReference>
<keyword evidence="2 3" id="KW-0694">RNA-binding</keyword>
<reference evidence="5" key="1">
    <citation type="submission" date="2024-03" db="EMBL/GenBank/DDBJ databases">
        <authorList>
            <consortium name="ELIXIR-Norway"/>
            <consortium name="Elixir Norway"/>
        </authorList>
    </citation>
    <scope>NUCLEOTIDE SEQUENCE</scope>
</reference>
<dbReference type="SUPFAM" id="SSF54768">
    <property type="entry name" value="dsRNA-binding domain-like"/>
    <property type="match status" value="1"/>
</dbReference>
<evidence type="ECO:0000256" key="2">
    <source>
        <dbReference type="ARBA" id="ARBA00022884"/>
    </source>
</evidence>
<protein>
    <recommendedName>
        <fullName evidence="4">DRBM domain-containing protein</fullName>
    </recommendedName>
</protein>